<accession>A0A2T7P2C5</accession>
<dbReference type="AlphaFoldDB" id="A0A2T7P2C5"/>
<name>A0A2T7P2C5_POMCA</name>
<protein>
    <recommendedName>
        <fullName evidence="3">Ig-like domain-containing protein</fullName>
    </recommendedName>
</protein>
<gene>
    <name evidence="1" type="ORF">C0Q70_12731</name>
</gene>
<sequence>MTVCWQVNNNLHYAGRLSLVKGVSLQINYIRPEDEGWYECDITFISDSANKISANGTWIYLTVHCEYPAVDMLCRSHTLVLHLSEVCPPPPRCLAPLRGFFLCLSHLSCTCL</sequence>
<reference evidence="1 2" key="1">
    <citation type="submission" date="2018-04" db="EMBL/GenBank/DDBJ databases">
        <title>The genome of golden apple snail Pomacea canaliculata provides insight into stress tolerance and invasive adaptation.</title>
        <authorList>
            <person name="Liu C."/>
            <person name="Liu B."/>
            <person name="Ren Y."/>
            <person name="Zhang Y."/>
            <person name="Wang H."/>
            <person name="Li S."/>
            <person name="Jiang F."/>
            <person name="Yin L."/>
            <person name="Zhang G."/>
            <person name="Qian W."/>
            <person name="Fan W."/>
        </authorList>
    </citation>
    <scope>NUCLEOTIDE SEQUENCE [LARGE SCALE GENOMIC DNA]</scope>
    <source>
        <strain evidence="1">SZHN2017</strain>
        <tissue evidence="1">Muscle</tissue>
    </source>
</reference>
<keyword evidence="2" id="KW-1185">Reference proteome</keyword>
<dbReference type="EMBL" id="PZQS01000007">
    <property type="protein sequence ID" value="PVD27569.1"/>
    <property type="molecule type" value="Genomic_DNA"/>
</dbReference>
<dbReference type="InterPro" id="IPR013783">
    <property type="entry name" value="Ig-like_fold"/>
</dbReference>
<dbReference type="Proteomes" id="UP000245119">
    <property type="component" value="Linkage Group LG7"/>
</dbReference>
<comment type="caution">
    <text evidence="1">The sequence shown here is derived from an EMBL/GenBank/DDBJ whole genome shotgun (WGS) entry which is preliminary data.</text>
</comment>
<proteinExistence type="predicted"/>
<dbReference type="InterPro" id="IPR036179">
    <property type="entry name" value="Ig-like_dom_sf"/>
</dbReference>
<evidence type="ECO:0000313" key="2">
    <source>
        <dbReference type="Proteomes" id="UP000245119"/>
    </source>
</evidence>
<evidence type="ECO:0008006" key="3">
    <source>
        <dbReference type="Google" id="ProtNLM"/>
    </source>
</evidence>
<dbReference type="Gene3D" id="2.60.40.10">
    <property type="entry name" value="Immunoglobulins"/>
    <property type="match status" value="1"/>
</dbReference>
<dbReference type="SUPFAM" id="SSF48726">
    <property type="entry name" value="Immunoglobulin"/>
    <property type="match status" value="1"/>
</dbReference>
<dbReference type="STRING" id="400727.A0A2T7P2C5"/>
<dbReference type="OrthoDB" id="6234674at2759"/>
<organism evidence="1 2">
    <name type="scientific">Pomacea canaliculata</name>
    <name type="common">Golden apple snail</name>
    <dbReference type="NCBI Taxonomy" id="400727"/>
    <lineage>
        <taxon>Eukaryota</taxon>
        <taxon>Metazoa</taxon>
        <taxon>Spiralia</taxon>
        <taxon>Lophotrochozoa</taxon>
        <taxon>Mollusca</taxon>
        <taxon>Gastropoda</taxon>
        <taxon>Caenogastropoda</taxon>
        <taxon>Architaenioglossa</taxon>
        <taxon>Ampullarioidea</taxon>
        <taxon>Ampullariidae</taxon>
        <taxon>Pomacea</taxon>
    </lineage>
</organism>
<evidence type="ECO:0000313" key="1">
    <source>
        <dbReference type="EMBL" id="PVD27569.1"/>
    </source>
</evidence>